<dbReference type="InterPro" id="IPR020846">
    <property type="entry name" value="MFS_dom"/>
</dbReference>
<dbReference type="Gene3D" id="1.20.1250.20">
    <property type="entry name" value="MFS general substrate transporter like domains"/>
    <property type="match status" value="1"/>
</dbReference>
<sequence>MEQTNEKVYKNRMLILINVVLLTLMATLDSSIVNVALPQMSELLHVSSEAIAWVVTIYLLVVVGTILIFGRLGDIFGKTRIFLYGVLVFTAGSLLCGISHSFLQLIISRGIQALGAAAAMGTNQGIITQVFPANERGKALGISGTAVALGSMAGPPLGGFIIHSFAWEYIFLINVPIGILVYFLGMRILPRSKKATQQPFDKKGSVLFLFSVVSLFLSLTFGKNYGYTNPLIVGGFLFFLISFLLFLYLESRTEVPLLPLSLFRNSLFSISILCAFLSFVALSSSSIILPFYLQDTLKYSPAFTGIILMVSPVILAVVAPISGYLSDKIGSEILTFAGLCLSGVGLCLMATLTETSEIKVLVIYLAIMSVGNGLFQSPNNSITMSTAPKNMLGICGSVNALIRNLGIISGVSFAVIILYSQMSQKVGYNVSDYIRGRDDVFIYGMRTVYLIAAAVCGVGAFLTAVRLYGQKRKKQSHITVETN</sequence>
<dbReference type="Proteomes" id="UP000284277">
    <property type="component" value="Unassembled WGS sequence"/>
</dbReference>
<dbReference type="GO" id="GO:0005886">
    <property type="term" value="C:plasma membrane"/>
    <property type="evidence" value="ECO:0007669"/>
    <property type="project" value="UniProtKB-SubCell"/>
</dbReference>
<evidence type="ECO:0000256" key="8">
    <source>
        <dbReference type="SAM" id="Phobius"/>
    </source>
</evidence>
<dbReference type="EMBL" id="MCIA01000007">
    <property type="protein sequence ID" value="RKD33386.1"/>
    <property type="molecule type" value="Genomic_DNA"/>
</dbReference>
<dbReference type="PROSITE" id="PS50850">
    <property type="entry name" value="MFS"/>
    <property type="match status" value="1"/>
</dbReference>
<dbReference type="RefSeq" id="WP_120195982.1">
    <property type="nucleotide sequence ID" value="NZ_MCIA01000007.1"/>
</dbReference>
<proteinExistence type="inferred from homology"/>
<dbReference type="SUPFAM" id="SSF103473">
    <property type="entry name" value="MFS general substrate transporter"/>
    <property type="match status" value="1"/>
</dbReference>
<dbReference type="InterPro" id="IPR004638">
    <property type="entry name" value="EmrB-like"/>
</dbReference>
<name>A0A419T7I3_9FIRM</name>
<feature type="transmembrane region" description="Helical" evidence="8">
    <location>
        <begin position="50"/>
        <end position="69"/>
    </location>
</feature>
<organism evidence="10 11">
    <name type="scientific">Lacrimispora algidixylanolytica</name>
    <dbReference type="NCBI Taxonomy" id="94868"/>
    <lineage>
        <taxon>Bacteria</taxon>
        <taxon>Bacillati</taxon>
        <taxon>Bacillota</taxon>
        <taxon>Clostridia</taxon>
        <taxon>Lachnospirales</taxon>
        <taxon>Lachnospiraceae</taxon>
        <taxon>Lacrimispora</taxon>
    </lineage>
</organism>
<keyword evidence="7 8" id="KW-0472">Membrane</keyword>
<dbReference type="CDD" id="cd17321">
    <property type="entry name" value="MFS_MMR_MDR_like"/>
    <property type="match status" value="1"/>
</dbReference>
<evidence type="ECO:0000259" key="9">
    <source>
        <dbReference type="PROSITE" id="PS50850"/>
    </source>
</evidence>
<evidence type="ECO:0000256" key="5">
    <source>
        <dbReference type="ARBA" id="ARBA00022692"/>
    </source>
</evidence>
<comment type="caution">
    <text evidence="10">The sequence shown here is derived from an EMBL/GenBank/DDBJ whole genome shotgun (WGS) entry which is preliminary data.</text>
</comment>
<evidence type="ECO:0000256" key="4">
    <source>
        <dbReference type="ARBA" id="ARBA00022475"/>
    </source>
</evidence>
<dbReference type="PANTHER" id="PTHR42718:SF9">
    <property type="entry name" value="MAJOR FACILITATOR SUPERFAMILY MULTIDRUG TRANSPORTER MFSC"/>
    <property type="match status" value="1"/>
</dbReference>
<dbReference type="Pfam" id="PF07690">
    <property type="entry name" value="MFS_1"/>
    <property type="match status" value="1"/>
</dbReference>
<feature type="transmembrane region" description="Helical" evidence="8">
    <location>
        <begin position="160"/>
        <end position="185"/>
    </location>
</feature>
<feature type="transmembrane region" description="Helical" evidence="8">
    <location>
        <begin position="440"/>
        <end position="465"/>
    </location>
</feature>
<feature type="transmembrane region" description="Helical" evidence="8">
    <location>
        <begin position="206"/>
        <end position="225"/>
    </location>
</feature>
<keyword evidence="5 8" id="KW-0812">Transmembrane</keyword>
<keyword evidence="11" id="KW-1185">Reference proteome</keyword>
<gene>
    <name evidence="10" type="ORF">BET01_14560</name>
</gene>
<feature type="transmembrane region" description="Helical" evidence="8">
    <location>
        <begin position="270"/>
        <end position="293"/>
    </location>
</feature>
<dbReference type="NCBIfam" id="TIGR00711">
    <property type="entry name" value="efflux_EmrB"/>
    <property type="match status" value="1"/>
</dbReference>
<dbReference type="PANTHER" id="PTHR42718">
    <property type="entry name" value="MAJOR FACILITATOR SUPERFAMILY MULTIDRUG TRANSPORTER MFSC"/>
    <property type="match status" value="1"/>
</dbReference>
<feature type="transmembrane region" description="Helical" evidence="8">
    <location>
        <begin position="396"/>
        <end position="420"/>
    </location>
</feature>
<evidence type="ECO:0000256" key="3">
    <source>
        <dbReference type="ARBA" id="ARBA00022448"/>
    </source>
</evidence>
<dbReference type="InterPro" id="IPR011701">
    <property type="entry name" value="MFS"/>
</dbReference>
<keyword evidence="3" id="KW-0813">Transport</keyword>
<evidence type="ECO:0000313" key="10">
    <source>
        <dbReference type="EMBL" id="RKD33386.1"/>
    </source>
</evidence>
<evidence type="ECO:0000256" key="2">
    <source>
        <dbReference type="ARBA" id="ARBA00008537"/>
    </source>
</evidence>
<dbReference type="FunFam" id="1.20.1720.10:FF:000021">
    <property type="entry name" value="Drug resistance transporter, EmrB/QacA subfamily"/>
    <property type="match status" value="1"/>
</dbReference>
<dbReference type="OrthoDB" id="102502at2"/>
<feature type="transmembrane region" description="Helical" evidence="8">
    <location>
        <begin position="358"/>
        <end position="375"/>
    </location>
</feature>
<evidence type="ECO:0000256" key="1">
    <source>
        <dbReference type="ARBA" id="ARBA00004651"/>
    </source>
</evidence>
<evidence type="ECO:0000313" key="11">
    <source>
        <dbReference type="Proteomes" id="UP000284277"/>
    </source>
</evidence>
<feature type="transmembrane region" description="Helical" evidence="8">
    <location>
        <begin position="333"/>
        <end position="352"/>
    </location>
</feature>
<keyword evidence="4" id="KW-1003">Cell membrane</keyword>
<feature type="domain" description="Major facilitator superfamily (MFS) profile" evidence="9">
    <location>
        <begin position="15"/>
        <end position="471"/>
    </location>
</feature>
<dbReference type="InterPro" id="IPR036259">
    <property type="entry name" value="MFS_trans_sf"/>
</dbReference>
<reference evidence="10 11" key="1">
    <citation type="submission" date="2016-08" db="EMBL/GenBank/DDBJ databases">
        <title>A new outlook on sporulation: Clostridium algidixylanolyticum.</title>
        <authorList>
            <person name="Poppleton D.I."/>
            <person name="Gribaldo S."/>
        </authorList>
    </citation>
    <scope>NUCLEOTIDE SEQUENCE [LARGE SCALE GENOMIC DNA]</scope>
    <source>
        <strain evidence="10 11">SPL73</strain>
    </source>
</reference>
<feature type="transmembrane region" description="Helical" evidence="8">
    <location>
        <begin position="231"/>
        <end position="249"/>
    </location>
</feature>
<dbReference type="AlphaFoldDB" id="A0A419T7I3"/>
<dbReference type="GO" id="GO:0022857">
    <property type="term" value="F:transmembrane transporter activity"/>
    <property type="evidence" value="ECO:0007669"/>
    <property type="project" value="InterPro"/>
</dbReference>
<keyword evidence="6 8" id="KW-1133">Transmembrane helix</keyword>
<dbReference type="Gene3D" id="1.20.1720.10">
    <property type="entry name" value="Multidrug resistance protein D"/>
    <property type="match status" value="1"/>
</dbReference>
<accession>A0A419T7I3</accession>
<protein>
    <submittedName>
        <fullName evidence="10">Multidrug MFS transporter</fullName>
    </submittedName>
</protein>
<comment type="similarity">
    <text evidence="2">Belongs to the major facilitator superfamily. EmrB family.</text>
</comment>
<evidence type="ECO:0000256" key="7">
    <source>
        <dbReference type="ARBA" id="ARBA00023136"/>
    </source>
</evidence>
<dbReference type="PRINTS" id="PR01036">
    <property type="entry name" value="TCRTETB"/>
</dbReference>
<feature type="transmembrane region" description="Helical" evidence="8">
    <location>
        <begin position="12"/>
        <end position="38"/>
    </location>
</feature>
<evidence type="ECO:0000256" key="6">
    <source>
        <dbReference type="ARBA" id="ARBA00022989"/>
    </source>
</evidence>
<comment type="subcellular location">
    <subcellularLocation>
        <location evidence="1">Cell membrane</location>
        <topology evidence="1">Multi-pass membrane protein</topology>
    </subcellularLocation>
</comment>
<feature type="transmembrane region" description="Helical" evidence="8">
    <location>
        <begin position="299"/>
        <end position="321"/>
    </location>
</feature>
<feature type="transmembrane region" description="Helical" evidence="8">
    <location>
        <begin position="81"/>
        <end position="103"/>
    </location>
</feature>